<organism evidence="2 3">
    <name type="scientific">Ketobacter alkanivorans</name>
    <dbReference type="NCBI Taxonomy" id="1917421"/>
    <lineage>
        <taxon>Bacteria</taxon>
        <taxon>Pseudomonadati</taxon>
        <taxon>Pseudomonadota</taxon>
        <taxon>Gammaproteobacteria</taxon>
        <taxon>Pseudomonadales</taxon>
        <taxon>Ketobacteraceae</taxon>
        <taxon>Ketobacter</taxon>
    </lineage>
</organism>
<keyword evidence="1" id="KW-0732">Signal</keyword>
<proteinExistence type="predicted"/>
<dbReference type="KEGG" id="kak:Kalk_18825"/>
<sequence>MNRSVALGLTLIGVLCGANTAMAVQDSAQAAELESVRQELIDAKAAIEEARQIAEQIVLDAQKQANQINQSSVVNDSPVDLSPIEIQRGQVAVEIAAGTVEEIATAIMPNDWRIMVDVNNKEILQKRFQYVSTKSRDQALRDLLSPIGLKHQYFFDLKDEQGTKKPLLVISQR</sequence>
<gene>
    <name evidence="2" type="ORF">Kalk_18825</name>
</gene>
<evidence type="ECO:0000313" key="2">
    <source>
        <dbReference type="EMBL" id="AUM14353.1"/>
    </source>
</evidence>
<protein>
    <recommendedName>
        <fullName evidence="4">Toxin co-regulated pilus biosynthesis protein Q C-terminal domain-containing protein</fullName>
    </recommendedName>
</protein>
<dbReference type="EMBL" id="CP022684">
    <property type="protein sequence ID" value="AUM14353.1"/>
    <property type="molecule type" value="Genomic_DNA"/>
</dbReference>
<dbReference type="OrthoDB" id="6986222at2"/>
<reference evidence="3" key="1">
    <citation type="submission" date="2017-08" db="EMBL/GenBank/DDBJ databases">
        <title>Direct submision.</title>
        <authorList>
            <person name="Kim S.-J."/>
            <person name="Rhee S.-K."/>
        </authorList>
    </citation>
    <scope>NUCLEOTIDE SEQUENCE [LARGE SCALE GENOMIC DNA]</scope>
    <source>
        <strain evidence="3">GI5</strain>
    </source>
</reference>
<dbReference type="Proteomes" id="UP000235116">
    <property type="component" value="Chromosome"/>
</dbReference>
<name>A0A2K9LPZ3_9GAMM</name>
<feature type="chain" id="PRO_5014862551" description="Toxin co-regulated pilus biosynthesis protein Q C-terminal domain-containing protein" evidence="1">
    <location>
        <begin position="24"/>
        <end position="173"/>
    </location>
</feature>
<dbReference type="AlphaFoldDB" id="A0A2K9LPZ3"/>
<feature type="signal peptide" evidence="1">
    <location>
        <begin position="1"/>
        <end position="23"/>
    </location>
</feature>
<evidence type="ECO:0008006" key="4">
    <source>
        <dbReference type="Google" id="ProtNLM"/>
    </source>
</evidence>
<dbReference type="RefSeq" id="WP_101895727.1">
    <property type="nucleotide sequence ID" value="NZ_CP022684.1"/>
</dbReference>
<accession>A0A2K9LPZ3</accession>
<evidence type="ECO:0000256" key="1">
    <source>
        <dbReference type="SAM" id="SignalP"/>
    </source>
</evidence>
<keyword evidence="3" id="KW-1185">Reference proteome</keyword>
<evidence type="ECO:0000313" key="3">
    <source>
        <dbReference type="Proteomes" id="UP000235116"/>
    </source>
</evidence>